<dbReference type="AlphaFoldDB" id="A0A0M2H686"/>
<protein>
    <submittedName>
        <fullName evidence="2">Uncharacterized protein</fullName>
    </submittedName>
</protein>
<reference evidence="2 3" key="1">
    <citation type="submission" date="2015-02" db="EMBL/GenBank/DDBJ databases">
        <title>Draft genome sequences of ten Microbacterium spp. with emphasis on heavy metal contaminated environments.</title>
        <authorList>
            <person name="Corretto E."/>
        </authorList>
    </citation>
    <scope>NUCLEOTIDE SEQUENCE [LARGE SCALE GENOMIC DNA]</scope>
    <source>
        <strain evidence="2 3">DSM 8608</strain>
    </source>
</reference>
<feature type="compositionally biased region" description="Basic and acidic residues" evidence="1">
    <location>
        <begin position="92"/>
        <end position="101"/>
    </location>
</feature>
<feature type="compositionally biased region" description="Polar residues" evidence="1">
    <location>
        <begin position="81"/>
        <end position="91"/>
    </location>
</feature>
<keyword evidence="3" id="KW-1185">Reference proteome</keyword>
<feature type="compositionally biased region" description="Basic and acidic residues" evidence="1">
    <location>
        <begin position="52"/>
        <end position="61"/>
    </location>
</feature>
<name>A0A0M2H686_MICTR</name>
<feature type="region of interest" description="Disordered" evidence="1">
    <location>
        <begin position="38"/>
        <end position="101"/>
    </location>
</feature>
<evidence type="ECO:0000256" key="1">
    <source>
        <dbReference type="SAM" id="MobiDB-lite"/>
    </source>
</evidence>
<evidence type="ECO:0000313" key="3">
    <source>
        <dbReference type="Proteomes" id="UP000034098"/>
    </source>
</evidence>
<dbReference type="EMBL" id="JYJA01000036">
    <property type="protein sequence ID" value="KJL41851.1"/>
    <property type="molecule type" value="Genomic_DNA"/>
</dbReference>
<organism evidence="2 3">
    <name type="scientific">Microbacterium trichothecenolyticum</name>
    <name type="common">Aureobacterium trichothecenolyticum</name>
    <dbReference type="NCBI Taxonomy" id="69370"/>
    <lineage>
        <taxon>Bacteria</taxon>
        <taxon>Bacillati</taxon>
        <taxon>Actinomycetota</taxon>
        <taxon>Actinomycetes</taxon>
        <taxon>Micrococcales</taxon>
        <taxon>Microbacteriaceae</taxon>
        <taxon>Microbacterium</taxon>
    </lineage>
</organism>
<sequence>MPRGGLTDATHLSFQVLRGAFGGTDVTSEPAQALAQRALRIPPVGSGDLDEREERVPELRLRRGFPAPTTARIHRGDETAGITQGLSLQTDSRGDHGEVDA</sequence>
<proteinExistence type="predicted"/>
<gene>
    <name evidence="2" type="ORF">RS82_02468</name>
</gene>
<evidence type="ECO:0000313" key="2">
    <source>
        <dbReference type="EMBL" id="KJL41851.1"/>
    </source>
</evidence>
<dbReference type="Proteomes" id="UP000034098">
    <property type="component" value="Unassembled WGS sequence"/>
</dbReference>
<comment type="caution">
    <text evidence="2">The sequence shown here is derived from an EMBL/GenBank/DDBJ whole genome shotgun (WGS) entry which is preliminary data.</text>
</comment>
<accession>A0A0M2H686</accession>